<dbReference type="SUPFAM" id="SSF143011">
    <property type="entry name" value="RelE-like"/>
    <property type="match status" value="1"/>
</dbReference>
<dbReference type="Gene3D" id="3.30.2310.20">
    <property type="entry name" value="RelE-like"/>
    <property type="match status" value="1"/>
</dbReference>
<sequence length="97" mass="11453">MRVNWSKAALSQLEKALDFISGQGFIDYAIEVEDGIVSRIENLPENYNIYPIDKYKNGNDGSFRAFEFNEYRVSYRIKKSEIKILRIRHTSRKPLNY</sequence>
<organism evidence="2 3">
    <name type="scientific">Mucilaginibacter mali</name>
    <dbReference type="NCBI Taxonomy" id="2740462"/>
    <lineage>
        <taxon>Bacteria</taxon>
        <taxon>Pseudomonadati</taxon>
        <taxon>Bacteroidota</taxon>
        <taxon>Sphingobacteriia</taxon>
        <taxon>Sphingobacteriales</taxon>
        <taxon>Sphingobacteriaceae</taxon>
        <taxon>Mucilaginibacter</taxon>
    </lineage>
</organism>
<protein>
    <submittedName>
        <fullName evidence="2">Type II toxin-antitoxin system RelE/ParE family toxin</fullName>
    </submittedName>
</protein>
<dbReference type="EMBL" id="CP054139">
    <property type="protein sequence ID" value="QKJ31894.1"/>
    <property type="molecule type" value="Genomic_DNA"/>
</dbReference>
<accession>A0A7D4TR64</accession>
<evidence type="ECO:0000313" key="3">
    <source>
        <dbReference type="Proteomes" id="UP000505355"/>
    </source>
</evidence>
<name>A0A7D4TR64_9SPHI</name>
<gene>
    <name evidence="2" type="ORF">HQ865_19705</name>
</gene>
<dbReference type="RefSeq" id="WP_173416548.1">
    <property type="nucleotide sequence ID" value="NZ_CP054139.1"/>
</dbReference>
<evidence type="ECO:0000313" key="2">
    <source>
        <dbReference type="EMBL" id="QKJ31894.1"/>
    </source>
</evidence>
<dbReference type="InterPro" id="IPR035093">
    <property type="entry name" value="RelE/ParE_toxin_dom_sf"/>
</dbReference>
<reference evidence="2 3" key="1">
    <citation type="submission" date="2020-05" db="EMBL/GenBank/DDBJ databases">
        <title>Mucilaginibacter mali sp. nov.</title>
        <authorList>
            <person name="Kim H.S."/>
            <person name="Lee K.C."/>
            <person name="Suh M.K."/>
            <person name="Kim J.-S."/>
            <person name="Han K.-I."/>
            <person name="Eom M.K."/>
            <person name="Shin Y.K."/>
            <person name="Lee J.-S."/>
        </authorList>
    </citation>
    <scope>NUCLEOTIDE SEQUENCE [LARGE SCALE GENOMIC DNA]</scope>
    <source>
        <strain evidence="2 3">G2-14</strain>
    </source>
</reference>
<dbReference type="AlphaFoldDB" id="A0A7D4TR64"/>
<proteinExistence type="predicted"/>
<dbReference type="KEGG" id="mmab:HQ865_19705"/>
<dbReference type="InterPro" id="IPR007712">
    <property type="entry name" value="RelE/ParE_toxin"/>
</dbReference>
<dbReference type="Pfam" id="PF05016">
    <property type="entry name" value="ParE_toxin"/>
    <property type="match status" value="1"/>
</dbReference>
<dbReference type="Proteomes" id="UP000505355">
    <property type="component" value="Chromosome"/>
</dbReference>
<evidence type="ECO:0000256" key="1">
    <source>
        <dbReference type="ARBA" id="ARBA00022649"/>
    </source>
</evidence>
<keyword evidence="1" id="KW-1277">Toxin-antitoxin system</keyword>
<keyword evidence="3" id="KW-1185">Reference proteome</keyword>